<keyword evidence="3" id="KW-0472">Membrane</keyword>
<evidence type="ECO:0000256" key="3">
    <source>
        <dbReference type="SAM" id="Phobius"/>
    </source>
</evidence>
<protein>
    <submittedName>
        <fullName evidence="4">Uncharacterized protein</fullName>
    </submittedName>
</protein>
<keyword evidence="1 2" id="KW-0238">DNA-binding</keyword>
<comment type="caution">
    <text evidence="4">The sequence shown here is derived from an EMBL/GenBank/DDBJ whole genome shotgun (WGS) entry which is preliminary data.</text>
</comment>
<reference evidence="4 5" key="1">
    <citation type="submission" date="2017-07" db="EMBL/GenBank/DDBJ databases">
        <title>blaIMP-27 on transferable plasmids in Proteus mirabilis and Providencia rettgeri.</title>
        <authorList>
            <person name="Potter R."/>
        </authorList>
    </citation>
    <scope>NUCLEOTIDE SEQUENCE [LARGE SCALE GENOMIC DNA]</scope>
    <source>
        <strain evidence="4 5">PR1</strain>
    </source>
</reference>
<dbReference type="InterPro" id="IPR001867">
    <property type="entry name" value="OmpR/PhoB-type_DNA-bd"/>
</dbReference>
<dbReference type="InterPro" id="IPR036388">
    <property type="entry name" value="WH-like_DNA-bd_sf"/>
</dbReference>
<dbReference type="Pfam" id="PF00486">
    <property type="entry name" value="Trans_reg_C"/>
    <property type="match status" value="1"/>
</dbReference>
<dbReference type="GO" id="GO:0006355">
    <property type="term" value="P:regulation of DNA-templated transcription"/>
    <property type="evidence" value="ECO:0007669"/>
    <property type="project" value="InterPro"/>
</dbReference>
<name>A0A219X575_PRORE</name>
<dbReference type="GO" id="GO:0003677">
    <property type="term" value="F:DNA binding"/>
    <property type="evidence" value="ECO:0007669"/>
    <property type="project" value="UniProtKB-UniRule"/>
</dbReference>
<dbReference type="PROSITE" id="PS51755">
    <property type="entry name" value="OMPR_PHOB"/>
    <property type="match status" value="1"/>
</dbReference>
<dbReference type="Proteomes" id="UP000216001">
    <property type="component" value="Unassembled WGS sequence"/>
</dbReference>
<dbReference type="Gene3D" id="1.10.10.10">
    <property type="entry name" value="Winged helix-like DNA-binding domain superfamily/Winged helix DNA-binding domain"/>
    <property type="match status" value="1"/>
</dbReference>
<feature type="DNA-binding region" description="OmpR/PhoB-type" evidence="2">
    <location>
        <begin position="2"/>
        <end position="107"/>
    </location>
</feature>
<keyword evidence="3" id="KW-1133">Transmembrane helix</keyword>
<dbReference type="RefSeq" id="WP_071548915.1">
    <property type="nucleotide sequence ID" value="NZ_CP017672.1"/>
</dbReference>
<evidence type="ECO:0000256" key="2">
    <source>
        <dbReference type="PROSITE-ProRule" id="PRU01091"/>
    </source>
</evidence>
<sequence length="264" mass="30678">MKKIIIINDNIVYYPDNNKLQNVSHPEKTVILNGPSARCLDILLASDEELVTHKELYTKAWIGSNQEPSPNTLYQNILLVRRGLKDVSDEEVNYIITVPRKGFYFNKNISIVISTEDQKNINLKYEKPDVSEKTKNVKTITSSKPSKWGVILLNIILLALLLVLLVSFYFIKKSEFQKNSNFFDNYAFNKNEGNCKIYLNKNNEITMSERNKNLLNYSINAVSCNEYPYRFITISRFSSDFYFFSCNKKDPSLEGFRCTSVYYQ</sequence>
<keyword evidence="3" id="KW-0812">Transmembrane</keyword>
<dbReference type="SMART" id="SM00862">
    <property type="entry name" value="Trans_reg_C"/>
    <property type="match status" value="1"/>
</dbReference>
<dbReference type="AlphaFoldDB" id="A0A219X575"/>
<evidence type="ECO:0000256" key="1">
    <source>
        <dbReference type="ARBA" id="ARBA00023125"/>
    </source>
</evidence>
<feature type="transmembrane region" description="Helical" evidence="3">
    <location>
        <begin position="148"/>
        <end position="171"/>
    </location>
</feature>
<gene>
    <name evidence="4" type="ORF">CHI95_18855</name>
</gene>
<dbReference type="EMBL" id="NOWC01000027">
    <property type="protein sequence ID" value="OZS73051.1"/>
    <property type="molecule type" value="Genomic_DNA"/>
</dbReference>
<accession>A0A219X575</accession>
<proteinExistence type="predicted"/>
<evidence type="ECO:0000313" key="4">
    <source>
        <dbReference type="EMBL" id="OZS73051.1"/>
    </source>
</evidence>
<organism evidence="4 5">
    <name type="scientific">Providencia rettgeri</name>
    <dbReference type="NCBI Taxonomy" id="587"/>
    <lineage>
        <taxon>Bacteria</taxon>
        <taxon>Pseudomonadati</taxon>
        <taxon>Pseudomonadota</taxon>
        <taxon>Gammaproteobacteria</taxon>
        <taxon>Enterobacterales</taxon>
        <taxon>Morganellaceae</taxon>
        <taxon>Providencia</taxon>
    </lineage>
</organism>
<dbReference type="InterPro" id="IPR016032">
    <property type="entry name" value="Sig_transdc_resp-reg_C-effctor"/>
</dbReference>
<evidence type="ECO:0000313" key="5">
    <source>
        <dbReference type="Proteomes" id="UP000216001"/>
    </source>
</evidence>
<dbReference type="GO" id="GO:0000160">
    <property type="term" value="P:phosphorelay signal transduction system"/>
    <property type="evidence" value="ECO:0007669"/>
    <property type="project" value="InterPro"/>
</dbReference>
<dbReference type="SUPFAM" id="SSF46894">
    <property type="entry name" value="C-terminal effector domain of the bipartite response regulators"/>
    <property type="match status" value="1"/>
</dbReference>
<dbReference type="KEGG" id="prg:RB151_P104559"/>